<feature type="compositionally biased region" description="Basic residues" evidence="1">
    <location>
        <begin position="22"/>
        <end position="32"/>
    </location>
</feature>
<reference evidence="2" key="1">
    <citation type="submission" date="2020-07" db="EMBL/GenBank/DDBJ databases">
        <title>Genome sequence and genetic diversity analysis of an under-domesticated orphan crop, white fonio (Digitaria exilis).</title>
        <authorList>
            <person name="Bennetzen J.L."/>
            <person name="Chen S."/>
            <person name="Ma X."/>
            <person name="Wang X."/>
            <person name="Yssel A.E.J."/>
            <person name="Chaluvadi S.R."/>
            <person name="Johnson M."/>
            <person name="Gangashetty P."/>
            <person name="Hamidou F."/>
            <person name="Sanogo M.D."/>
            <person name="Zwaenepoel A."/>
            <person name="Wallace J."/>
            <person name="Van De Peer Y."/>
            <person name="Van Deynze A."/>
        </authorList>
    </citation>
    <scope>NUCLEOTIDE SEQUENCE</scope>
    <source>
        <tissue evidence="2">Leaves</tissue>
    </source>
</reference>
<gene>
    <name evidence="2" type="ORF">HU200_063823</name>
</gene>
<sequence length="32" mass="3736">MLHSFYAKHPITGSESHSRSYISRKKRKGSRC</sequence>
<protein>
    <submittedName>
        <fullName evidence="2">Uncharacterized protein</fullName>
    </submittedName>
</protein>
<dbReference type="EMBL" id="JACEFO010002719">
    <property type="protein sequence ID" value="KAF8650629.1"/>
    <property type="molecule type" value="Genomic_DNA"/>
</dbReference>
<organism evidence="2 3">
    <name type="scientific">Digitaria exilis</name>
    <dbReference type="NCBI Taxonomy" id="1010633"/>
    <lineage>
        <taxon>Eukaryota</taxon>
        <taxon>Viridiplantae</taxon>
        <taxon>Streptophyta</taxon>
        <taxon>Embryophyta</taxon>
        <taxon>Tracheophyta</taxon>
        <taxon>Spermatophyta</taxon>
        <taxon>Magnoliopsida</taxon>
        <taxon>Liliopsida</taxon>
        <taxon>Poales</taxon>
        <taxon>Poaceae</taxon>
        <taxon>PACMAD clade</taxon>
        <taxon>Panicoideae</taxon>
        <taxon>Panicodae</taxon>
        <taxon>Paniceae</taxon>
        <taxon>Anthephorinae</taxon>
        <taxon>Digitaria</taxon>
    </lineage>
</organism>
<evidence type="ECO:0000313" key="2">
    <source>
        <dbReference type="EMBL" id="KAF8650629.1"/>
    </source>
</evidence>
<name>A0A835A2N9_9POAL</name>
<accession>A0A835A2N9</accession>
<dbReference type="AlphaFoldDB" id="A0A835A2N9"/>
<comment type="caution">
    <text evidence="2">The sequence shown here is derived from an EMBL/GenBank/DDBJ whole genome shotgun (WGS) entry which is preliminary data.</text>
</comment>
<evidence type="ECO:0000313" key="3">
    <source>
        <dbReference type="Proteomes" id="UP000636709"/>
    </source>
</evidence>
<proteinExistence type="predicted"/>
<dbReference type="Proteomes" id="UP000636709">
    <property type="component" value="Unassembled WGS sequence"/>
</dbReference>
<feature type="region of interest" description="Disordered" evidence="1">
    <location>
        <begin position="1"/>
        <end position="32"/>
    </location>
</feature>
<keyword evidence="3" id="KW-1185">Reference proteome</keyword>
<evidence type="ECO:0000256" key="1">
    <source>
        <dbReference type="SAM" id="MobiDB-lite"/>
    </source>
</evidence>